<gene>
    <name evidence="2" type="ORF">BDV95DRAFT_607152</name>
</gene>
<accession>A0A7C8MA35</accession>
<evidence type="ECO:0000313" key="2">
    <source>
        <dbReference type="EMBL" id="KAF2871741.1"/>
    </source>
</evidence>
<evidence type="ECO:0000256" key="1">
    <source>
        <dbReference type="SAM" id="MobiDB-lite"/>
    </source>
</evidence>
<evidence type="ECO:0000313" key="3">
    <source>
        <dbReference type="Proteomes" id="UP000481861"/>
    </source>
</evidence>
<dbReference type="AlphaFoldDB" id="A0A7C8MA35"/>
<dbReference type="SUPFAM" id="SSF81383">
    <property type="entry name" value="F-box domain"/>
    <property type="match status" value="1"/>
</dbReference>
<dbReference type="InterPro" id="IPR036047">
    <property type="entry name" value="F-box-like_dom_sf"/>
</dbReference>
<sequence length="361" mass="39869">MHSHRAAVRPLSLTTKRAHPPSHTVFQTPPLLIHIVSFLPDASLLTCLHISRHWTQTLKQHLPPENLPLPDSPYPYIPRSEQATVHRNPFAVLSSLKAEADAESEPEPEPEPVQLAHAIFYIPELLTTILLHVPALTLLRLQRVSLTWLHTIHASPLLRKTLHLQPDHQRRHNPSHNPSLNPLAHYEPTTRTAVLEPLQPSIIAHLSPFLQLHAHSHAPEMLSIDATGHVSGALAFHRGGAAYKTLLSSCSASFRAQYVSQPPVTSVRVYFSTPRAWQLARKMARAGARGRTVQHNRAALPGAFWDAQCREQYLKVEREGGVRLGDVVDEARGDAAVGVVRAGGVWWRLGSGEVGRGGGGR</sequence>
<feature type="region of interest" description="Disordered" evidence="1">
    <location>
        <begin position="1"/>
        <end position="21"/>
    </location>
</feature>
<reference evidence="2 3" key="1">
    <citation type="submission" date="2020-01" db="EMBL/GenBank/DDBJ databases">
        <authorList>
            <consortium name="DOE Joint Genome Institute"/>
            <person name="Haridas S."/>
            <person name="Albert R."/>
            <person name="Binder M."/>
            <person name="Bloem J."/>
            <person name="Labutti K."/>
            <person name="Salamov A."/>
            <person name="Andreopoulos B."/>
            <person name="Baker S.E."/>
            <person name="Barry K."/>
            <person name="Bills G."/>
            <person name="Bluhm B.H."/>
            <person name="Cannon C."/>
            <person name="Castanera R."/>
            <person name="Culley D.E."/>
            <person name="Daum C."/>
            <person name="Ezra D."/>
            <person name="Gonzalez J.B."/>
            <person name="Henrissat B."/>
            <person name="Kuo A."/>
            <person name="Liang C."/>
            <person name="Lipzen A."/>
            <person name="Lutzoni F."/>
            <person name="Magnuson J."/>
            <person name="Mondo S."/>
            <person name="Nolan M."/>
            <person name="Ohm R."/>
            <person name="Pangilinan J."/>
            <person name="Park H.-J.H."/>
            <person name="Ramirez L."/>
            <person name="Alfaro M."/>
            <person name="Sun H."/>
            <person name="Tritt A."/>
            <person name="Yoshinaga Y."/>
            <person name="Zwiers L.-H.L."/>
            <person name="Turgeon B.G."/>
            <person name="Goodwin S.B."/>
            <person name="Spatafora J.W."/>
            <person name="Crous P.W."/>
            <person name="Grigoriev I.V."/>
        </authorList>
    </citation>
    <scope>NUCLEOTIDE SEQUENCE [LARGE SCALE GENOMIC DNA]</scope>
    <source>
        <strain evidence="2 3">CBS 611.86</strain>
    </source>
</reference>
<protein>
    <submittedName>
        <fullName evidence="2">Uncharacterized protein</fullName>
    </submittedName>
</protein>
<dbReference type="Proteomes" id="UP000481861">
    <property type="component" value="Unassembled WGS sequence"/>
</dbReference>
<dbReference type="OrthoDB" id="3800738at2759"/>
<organism evidence="2 3">
    <name type="scientific">Massariosphaeria phaeospora</name>
    <dbReference type="NCBI Taxonomy" id="100035"/>
    <lineage>
        <taxon>Eukaryota</taxon>
        <taxon>Fungi</taxon>
        <taxon>Dikarya</taxon>
        <taxon>Ascomycota</taxon>
        <taxon>Pezizomycotina</taxon>
        <taxon>Dothideomycetes</taxon>
        <taxon>Pleosporomycetidae</taxon>
        <taxon>Pleosporales</taxon>
        <taxon>Pleosporales incertae sedis</taxon>
        <taxon>Massariosphaeria</taxon>
    </lineage>
</organism>
<dbReference type="EMBL" id="JAADJZ010000011">
    <property type="protein sequence ID" value="KAF2871741.1"/>
    <property type="molecule type" value="Genomic_DNA"/>
</dbReference>
<proteinExistence type="predicted"/>
<comment type="caution">
    <text evidence="2">The sequence shown here is derived from an EMBL/GenBank/DDBJ whole genome shotgun (WGS) entry which is preliminary data.</text>
</comment>
<name>A0A7C8MA35_9PLEO</name>
<keyword evidence="3" id="KW-1185">Reference proteome</keyword>